<organism evidence="10 11">
    <name type="scientific">Fusarium proliferatum (strain ET1)</name>
    <name type="common">Orchid endophyte fungus</name>
    <dbReference type="NCBI Taxonomy" id="1227346"/>
    <lineage>
        <taxon>Eukaryota</taxon>
        <taxon>Fungi</taxon>
        <taxon>Dikarya</taxon>
        <taxon>Ascomycota</taxon>
        <taxon>Pezizomycotina</taxon>
        <taxon>Sordariomycetes</taxon>
        <taxon>Hypocreomycetidae</taxon>
        <taxon>Hypocreales</taxon>
        <taxon>Nectriaceae</taxon>
        <taxon>Fusarium</taxon>
        <taxon>Fusarium fujikuroi species complex</taxon>
    </lineage>
</organism>
<keyword evidence="6" id="KW-0131">Cell cycle</keyword>
<evidence type="ECO:0000256" key="1">
    <source>
        <dbReference type="ARBA" id="ARBA00006445"/>
    </source>
</evidence>
<dbReference type="InterPro" id="IPR036322">
    <property type="entry name" value="WD40_repeat_dom_sf"/>
</dbReference>
<gene>
    <name evidence="10" type="ORF">FPRO_01559</name>
</gene>
<keyword evidence="11" id="KW-1185">Reference proteome</keyword>
<feature type="compositionally biased region" description="Polar residues" evidence="8">
    <location>
        <begin position="1"/>
        <end position="10"/>
    </location>
</feature>
<proteinExistence type="inferred from homology"/>
<comment type="caution">
    <text evidence="10">The sequence shown here is derived from an EMBL/GenBank/DDBJ whole genome shotgun (WGS) entry which is preliminary data.</text>
</comment>
<feature type="repeat" description="WD" evidence="7">
    <location>
        <begin position="409"/>
        <end position="444"/>
    </location>
</feature>
<feature type="repeat" description="WD" evidence="7">
    <location>
        <begin position="540"/>
        <end position="573"/>
    </location>
</feature>
<dbReference type="InterPro" id="IPR019775">
    <property type="entry name" value="WD40_repeat_CS"/>
</dbReference>
<feature type="domain" description="CDC20/Fizzy WD40" evidence="9">
    <location>
        <begin position="281"/>
        <end position="571"/>
    </location>
</feature>
<dbReference type="PROSITE" id="PS50082">
    <property type="entry name" value="WD_REPEATS_2"/>
    <property type="match status" value="3"/>
</dbReference>
<dbReference type="PROSITE" id="PS00678">
    <property type="entry name" value="WD_REPEATS_1"/>
    <property type="match status" value="1"/>
</dbReference>
<evidence type="ECO:0000256" key="7">
    <source>
        <dbReference type="PROSITE-ProRule" id="PRU00221"/>
    </source>
</evidence>
<evidence type="ECO:0000256" key="4">
    <source>
        <dbReference type="ARBA" id="ARBA00022737"/>
    </source>
</evidence>
<feature type="compositionally biased region" description="Polar residues" evidence="8">
    <location>
        <begin position="31"/>
        <end position="69"/>
    </location>
</feature>
<dbReference type="InterPro" id="IPR001680">
    <property type="entry name" value="WD40_rpt"/>
</dbReference>
<dbReference type="PANTHER" id="PTHR19918:SF8">
    <property type="entry name" value="FI02843P"/>
    <property type="match status" value="1"/>
</dbReference>
<reference evidence="11" key="1">
    <citation type="journal article" date="2016" name="Genome Biol. Evol.">
        <title>Comparative 'omics' of the Fusarium fujikuroi species complex highlights differences in genetic potential and metabolite synthesis.</title>
        <authorList>
            <person name="Niehaus E.-M."/>
            <person name="Muensterkoetter M."/>
            <person name="Proctor R.H."/>
            <person name="Brown D.W."/>
            <person name="Sharon A."/>
            <person name="Idan Y."/>
            <person name="Oren-Young L."/>
            <person name="Sieber C.M."/>
            <person name="Novak O."/>
            <person name="Pencik A."/>
            <person name="Tarkowska D."/>
            <person name="Hromadova K."/>
            <person name="Freeman S."/>
            <person name="Maymon M."/>
            <person name="Elazar M."/>
            <person name="Youssef S.A."/>
            <person name="El-Shabrawy E.S.M."/>
            <person name="Shalaby A.B.A."/>
            <person name="Houterman P."/>
            <person name="Brock N.L."/>
            <person name="Burkhardt I."/>
            <person name="Tsavkelova E.A."/>
            <person name="Dickschat J.S."/>
            <person name="Galuszka P."/>
            <person name="Gueldener U."/>
            <person name="Tudzynski B."/>
        </authorList>
    </citation>
    <scope>NUCLEOTIDE SEQUENCE [LARGE SCALE GENOMIC DNA]</scope>
    <source>
        <strain evidence="11">ET1</strain>
    </source>
</reference>
<dbReference type="InterPro" id="IPR056150">
    <property type="entry name" value="WD40_CDC20-Fz"/>
</dbReference>
<dbReference type="Gene3D" id="2.130.10.10">
    <property type="entry name" value="YVTN repeat-like/Quinoprotein amine dehydrogenase"/>
    <property type="match status" value="1"/>
</dbReference>
<dbReference type="GO" id="GO:1905786">
    <property type="term" value="P:positive regulation of anaphase-promoting complex-dependent catabolic process"/>
    <property type="evidence" value="ECO:0007669"/>
    <property type="project" value="TreeGrafter"/>
</dbReference>
<dbReference type="Pfam" id="PF24807">
    <property type="entry name" value="WD40_CDC20-Fz"/>
    <property type="match status" value="1"/>
</dbReference>
<feature type="compositionally biased region" description="Low complexity" evidence="8">
    <location>
        <begin position="176"/>
        <end position="186"/>
    </location>
</feature>
<evidence type="ECO:0000256" key="3">
    <source>
        <dbReference type="ARBA" id="ARBA00022618"/>
    </source>
</evidence>
<keyword evidence="5" id="KW-0498">Mitosis</keyword>
<dbReference type="Proteomes" id="UP000183971">
    <property type="component" value="Unassembled WGS sequence"/>
</dbReference>
<feature type="compositionally biased region" description="Low complexity" evidence="8">
    <location>
        <begin position="112"/>
        <end position="126"/>
    </location>
</feature>
<evidence type="ECO:0000256" key="2">
    <source>
        <dbReference type="ARBA" id="ARBA00022574"/>
    </source>
</evidence>
<dbReference type="RefSeq" id="XP_031074914.1">
    <property type="nucleotide sequence ID" value="XM_031230127.1"/>
</dbReference>
<evidence type="ECO:0000259" key="9">
    <source>
        <dbReference type="Pfam" id="PF24807"/>
    </source>
</evidence>
<dbReference type="GO" id="GO:0005680">
    <property type="term" value="C:anaphase-promoting complex"/>
    <property type="evidence" value="ECO:0007669"/>
    <property type="project" value="TreeGrafter"/>
</dbReference>
<keyword evidence="2 7" id="KW-0853">WD repeat</keyword>
<dbReference type="GeneID" id="42046446"/>
<dbReference type="GO" id="GO:0051301">
    <property type="term" value="P:cell division"/>
    <property type="evidence" value="ECO:0007669"/>
    <property type="project" value="UniProtKB-KW"/>
</dbReference>
<dbReference type="PROSITE" id="PS50294">
    <property type="entry name" value="WD_REPEATS_REGION"/>
    <property type="match status" value="2"/>
</dbReference>
<evidence type="ECO:0000256" key="5">
    <source>
        <dbReference type="ARBA" id="ARBA00022776"/>
    </source>
</evidence>
<comment type="similarity">
    <text evidence="1">Belongs to the WD repeat CDC20/Fizzy family.</text>
</comment>
<dbReference type="SUPFAM" id="SSF50978">
    <property type="entry name" value="WD40 repeat-like"/>
    <property type="match status" value="1"/>
</dbReference>
<dbReference type="FunFam" id="2.130.10.10:FF:000098">
    <property type="entry name" value="WD repeat-containing protein slp1"/>
    <property type="match status" value="1"/>
</dbReference>
<evidence type="ECO:0000256" key="6">
    <source>
        <dbReference type="ARBA" id="ARBA00023306"/>
    </source>
</evidence>
<dbReference type="GO" id="GO:1990757">
    <property type="term" value="F:ubiquitin ligase activator activity"/>
    <property type="evidence" value="ECO:0007669"/>
    <property type="project" value="TreeGrafter"/>
</dbReference>
<dbReference type="InterPro" id="IPR033010">
    <property type="entry name" value="Cdc20/Fizzy"/>
</dbReference>
<evidence type="ECO:0000256" key="8">
    <source>
        <dbReference type="SAM" id="MobiDB-lite"/>
    </source>
</evidence>
<evidence type="ECO:0000313" key="10">
    <source>
        <dbReference type="EMBL" id="CZR33832.1"/>
    </source>
</evidence>
<dbReference type="SMART" id="SM00320">
    <property type="entry name" value="WD40"/>
    <property type="match status" value="6"/>
</dbReference>
<feature type="compositionally biased region" description="Basic residues" evidence="8">
    <location>
        <begin position="127"/>
        <end position="136"/>
    </location>
</feature>
<dbReference type="GO" id="GO:0031145">
    <property type="term" value="P:anaphase-promoting complex-dependent catabolic process"/>
    <property type="evidence" value="ECO:0007669"/>
    <property type="project" value="TreeGrafter"/>
</dbReference>
<dbReference type="AlphaFoldDB" id="A0A1L7V506"/>
<keyword evidence="3" id="KW-0132">Cell division</keyword>
<sequence>MASVALSTPVKSHKGLFSARTAGGRMPLTPSPRQQSSTTNVPVNLNSSPFTPERQSSNEFRPSGRSTYGGNLMSHLARSTTKSSKRDSPKSNIARGVQTPRKALELGVSDFTLTGTGNTTKTPSSTKSKKSLRSKTAKTTLNYGGDRFIPNRGASSAISNAGSGKLDLADRQRPKSSSSESSTVLSTAADEALAALESLNINDDEPDNYSRPSPNTVAYQDSLANACGVSLNTRILEFKPAAPESSKPIDLRQQYNRPLKSTTSSSAQLRRRIATAPERVLDAPGLVDDYYLNLLDWSSGNQVAIGLERNVYVWSADEGSVSCLLETTPDTYVSSVKWSGDGAYVSVGMGTGEVQIWDVAEGQKIRSMFGHDTRVGVMGWNKHLLSTGARSGLVYNHDVRIAEHKVAELVSHTSEVCGLEWRSDGAQLATGGNDNLVSIWDARSLSVPKFTKTNHKAAVKALSWCPWNMNLLATGGGSYDRHIHFWNSTSGARVNSIDTGSQVTSLRWSPHHREIVSSSGFPDNSLSIWSYPTLVRTVEIPAHESRVLHSCLSPDGQMLATAAADESLKFWKIFEKKAGATAGIGASGASSKASMAKQMTIR</sequence>
<dbReference type="PANTHER" id="PTHR19918">
    <property type="entry name" value="CELL DIVISION CYCLE 20 CDC20 FIZZY -RELATED"/>
    <property type="match status" value="1"/>
</dbReference>
<feature type="region of interest" description="Disordered" evidence="8">
    <location>
        <begin position="1"/>
        <end position="186"/>
    </location>
</feature>
<dbReference type="EMBL" id="FJOF01000001">
    <property type="protein sequence ID" value="CZR33832.1"/>
    <property type="molecule type" value="Genomic_DNA"/>
</dbReference>
<evidence type="ECO:0000313" key="11">
    <source>
        <dbReference type="Proteomes" id="UP000183971"/>
    </source>
</evidence>
<accession>A0A1L7V506</accession>
<name>A0A1L7V506_FUSPR</name>
<keyword evidence="4" id="KW-0677">Repeat</keyword>
<feature type="repeat" description="WD" evidence="7">
    <location>
        <begin position="333"/>
        <end position="367"/>
    </location>
</feature>
<dbReference type="VEuPathDB" id="FungiDB:FPRO_01559"/>
<dbReference type="InterPro" id="IPR015943">
    <property type="entry name" value="WD40/YVTN_repeat-like_dom_sf"/>
</dbReference>
<feature type="compositionally biased region" description="Low complexity" evidence="8">
    <location>
        <begin position="153"/>
        <end position="164"/>
    </location>
</feature>
<dbReference type="GO" id="GO:0010997">
    <property type="term" value="F:anaphase-promoting complex binding"/>
    <property type="evidence" value="ECO:0007669"/>
    <property type="project" value="InterPro"/>
</dbReference>
<protein>
    <submittedName>
        <fullName evidence="10">Related to cell cycle protein p55cdc</fullName>
    </submittedName>
</protein>